<keyword evidence="3 5" id="KW-1133">Transmembrane helix</keyword>
<evidence type="ECO:0000313" key="10">
    <source>
        <dbReference type="Proteomes" id="UP000321555"/>
    </source>
</evidence>
<dbReference type="SUPFAM" id="SSF52096">
    <property type="entry name" value="ClpP/crotonase"/>
    <property type="match status" value="1"/>
</dbReference>
<dbReference type="KEGG" id="bda:FSZ17_16310"/>
<evidence type="ECO:0000256" key="1">
    <source>
        <dbReference type="ARBA" id="ARBA00004141"/>
    </source>
</evidence>
<dbReference type="CDD" id="cd07021">
    <property type="entry name" value="Clp_protease_NfeD_like"/>
    <property type="match status" value="1"/>
</dbReference>
<dbReference type="Pfam" id="PF25145">
    <property type="entry name" value="NfeD1b_N"/>
    <property type="match status" value="1"/>
</dbReference>
<evidence type="ECO:0000256" key="2">
    <source>
        <dbReference type="ARBA" id="ARBA00022692"/>
    </source>
</evidence>
<feature type="transmembrane region" description="Helical" evidence="5">
    <location>
        <begin position="264"/>
        <end position="281"/>
    </location>
</feature>
<dbReference type="PANTHER" id="PTHR33507">
    <property type="entry name" value="INNER MEMBRANE PROTEIN YBBJ"/>
    <property type="match status" value="1"/>
</dbReference>
<evidence type="ECO:0000256" key="4">
    <source>
        <dbReference type="ARBA" id="ARBA00023136"/>
    </source>
</evidence>
<dbReference type="InterPro" id="IPR052165">
    <property type="entry name" value="Membrane_assoc_protease"/>
</dbReference>
<dbReference type="EMBL" id="CP042593">
    <property type="protein sequence ID" value="QED48686.1"/>
    <property type="molecule type" value="Genomic_DNA"/>
</dbReference>
<organism evidence="9 10">
    <name type="scientific">Cytobacillus dafuensis</name>
    <name type="common">Bacillus dafuensis</name>
    <dbReference type="NCBI Taxonomy" id="1742359"/>
    <lineage>
        <taxon>Bacteria</taxon>
        <taxon>Bacillati</taxon>
        <taxon>Bacillota</taxon>
        <taxon>Bacilli</taxon>
        <taxon>Bacillales</taxon>
        <taxon>Bacillaceae</taxon>
        <taxon>Cytobacillus</taxon>
    </lineage>
</organism>
<proteinExistence type="predicted"/>
<dbReference type="InterPro" id="IPR056739">
    <property type="entry name" value="NfeD_membrane"/>
</dbReference>
<dbReference type="InterPro" id="IPR002810">
    <property type="entry name" value="NfeD-like_C"/>
</dbReference>
<dbReference type="Proteomes" id="UP000321555">
    <property type="component" value="Chromosome"/>
</dbReference>
<evidence type="ECO:0000256" key="3">
    <source>
        <dbReference type="ARBA" id="ARBA00022989"/>
    </source>
</evidence>
<dbReference type="InterPro" id="IPR029045">
    <property type="entry name" value="ClpP/crotonase-like_dom_sf"/>
</dbReference>
<dbReference type="Gene3D" id="2.40.50.140">
    <property type="entry name" value="Nucleic acid-binding proteins"/>
    <property type="match status" value="1"/>
</dbReference>
<feature type="transmembrane region" description="Helical" evidence="5">
    <location>
        <begin position="12"/>
        <end position="29"/>
    </location>
</feature>
<evidence type="ECO:0000259" key="8">
    <source>
        <dbReference type="Pfam" id="PF25145"/>
    </source>
</evidence>
<keyword evidence="2 5" id="KW-0812">Transmembrane</keyword>
<feature type="transmembrane region" description="Helical" evidence="5">
    <location>
        <begin position="237"/>
        <end position="257"/>
    </location>
</feature>
<evidence type="ECO:0000313" key="9">
    <source>
        <dbReference type="EMBL" id="QED48686.1"/>
    </source>
</evidence>
<evidence type="ECO:0000259" key="7">
    <source>
        <dbReference type="Pfam" id="PF24961"/>
    </source>
</evidence>
<dbReference type="AlphaFoldDB" id="A0A5B8ZAZ1"/>
<dbReference type="Pfam" id="PF01957">
    <property type="entry name" value="NfeD"/>
    <property type="match status" value="1"/>
</dbReference>
<dbReference type="OrthoDB" id="9806253at2"/>
<feature type="domain" description="NfeD integral membrane" evidence="7">
    <location>
        <begin position="243"/>
        <end position="356"/>
    </location>
</feature>
<evidence type="ECO:0000256" key="5">
    <source>
        <dbReference type="SAM" id="Phobius"/>
    </source>
</evidence>
<reference evidence="10" key="1">
    <citation type="submission" date="2019-08" db="EMBL/GenBank/DDBJ databases">
        <authorList>
            <person name="Zheng X."/>
        </authorList>
    </citation>
    <scope>NUCLEOTIDE SEQUENCE [LARGE SCALE GENOMIC DNA]</scope>
    <source>
        <strain evidence="10">FJAT-25496</strain>
    </source>
</reference>
<dbReference type="Gene3D" id="3.90.226.10">
    <property type="entry name" value="2-enoyl-CoA Hydratase, Chain A, domain 1"/>
    <property type="match status" value="1"/>
</dbReference>
<feature type="domain" description="NfeD1b N-terminal" evidence="8">
    <location>
        <begin position="39"/>
        <end position="225"/>
    </location>
</feature>
<feature type="domain" description="NfeD-like C-terminal" evidence="6">
    <location>
        <begin position="388"/>
        <end position="441"/>
    </location>
</feature>
<evidence type="ECO:0000259" key="6">
    <source>
        <dbReference type="Pfam" id="PF01957"/>
    </source>
</evidence>
<sequence>MGEGERLRFRRILIIFSFLFAFILMMGAPSKGNTDHEIIYIVPIHETVENGLYAFLNRAIQSAEEDQASAIIFDIDTPGGAVDAAGKIGKLLTSTNVKTISFVNKQALSAGAYISLNTDEIYMSPGSTFGSAAIIDHQGNTAGKKVESYWFKAMEEAAKQNNRDPKYALAMADESVHLPNVGAPRGKLLTLGADEAKKINYSEGTFNNIDELIKHLGYENAKVHKVEESFAEKLARFITHPVVIPILLSIASLGLVLELYSPGFGVAGFMGLTALLLFFYGHLVAGLAGYETLILFIIGIGLIIAEFFLPGAVAGLLGVAAVLGSLFLASENVIHMGISILIAIGVAILALILMVKVFGKKMSIFKKIILTDATKTEEGYVSNKSRLELIGLEGYALTALRPSGTVVIEDERIDVVSEGGFILKDARVRVVKAEGSRIVVREIPNLDK</sequence>
<dbReference type="RefSeq" id="WP_057771615.1">
    <property type="nucleotide sequence ID" value="NZ_CP042593.1"/>
</dbReference>
<comment type="subcellular location">
    <subcellularLocation>
        <location evidence="1">Membrane</location>
        <topology evidence="1">Multi-pass membrane protein</topology>
    </subcellularLocation>
</comment>
<dbReference type="InterPro" id="IPR056738">
    <property type="entry name" value="NfeD1b_N"/>
</dbReference>
<feature type="transmembrane region" description="Helical" evidence="5">
    <location>
        <begin position="336"/>
        <end position="358"/>
    </location>
</feature>
<protein>
    <submittedName>
        <fullName evidence="9">Nodulation protein NfeD</fullName>
    </submittedName>
</protein>
<dbReference type="Pfam" id="PF24961">
    <property type="entry name" value="NfeD_membrane"/>
    <property type="match status" value="1"/>
</dbReference>
<keyword evidence="4 5" id="KW-0472">Membrane</keyword>
<keyword evidence="10" id="KW-1185">Reference proteome</keyword>
<dbReference type="PANTHER" id="PTHR33507:SF3">
    <property type="entry name" value="INNER MEMBRANE PROTEIN YBBJ"/>
    <property type="match status" value="1"/>
</dbReference>
<feature type="transmembrane region" description="Helical" evidence="5">
    <location>
        <begin position="287"/>
        <end position="305"/>
    </location>
</feature>
<dbReference type="InterPro" id="IPR012340">
    <property type="entry name" value="NA-bd_OB-fold"/>
</dbReference>
<feature type="transmembrane region" description="Helical" evidence="5">
    <location>
        <begin position="312"/>
        <end position="330"/>
    </location>
</feature>
<dbReference type="GO" id="GO:0005886">
    <property type="term" value="C:plasma membrane"/>
    <property type="evidence" value="ECO:0007669"/>
    <property type="project" value="TreeGrafter"/>
</dbReference>
<dbReference type="STRING" id="1742359.GCA_001439625_02428"/>
<accession>A0A5B8ZAZ1</accession>
<name>A0A5B8ZAZ1_CYTDA</name>
<gene>
    <name evidence="9" type="ORF">FSZ17_16310</name>
</gene>